<dbReference type="GO" id="GO:0016705">
    <property type="term" value="F:oxidoreductase activity, acting on paired donors, with incorporation or reduction of molecular oxygen"/>
    <property type="evidence" value="ECO:0007669"/>
    <property type="project" value="InterPro"/>
</dbReference>
<evidence type="ECO:0000256" key="2">
    <source>
        <dbReference type="ARBA" id="ARBA00005179"/>
    </source>
</evidence>
<proteinExistence type="inferred from homology"/>
<dbReference type="KEGG" id="more:E1B28_007874"/>
<dbReference type="RefSeq" id="XP_043010740.1">
    <property type="nucleotide sequence ID" value="XM_043152654.1"/>
</dbReference>
<keyword evidence="7" id="KW-0503">Monooxygenase</keyword>
<dbReference type="InterPro" id="IPR036396">
    <property type="entry name" value="Cyt_P450_sf"/>
</dbReference>
<dbReference type="PRINTS" id="PR00463">
    <property type="entry name" value="EP450I"/>
</dbReference>
<evidence type="ECO:0000256" key="3">
    <source>
        <dbReference type="ARBA" id="ARBA00010617"/>
    </source>
</evidence>
<reference evidence="10" key="1">
    <citation type="journal article" date="2021" name="Genome Biol. Evol.">
        <title>The assembled and annotated genome of the fairy-ring fungus Marasmius oreades.</title>
        <authorList>
            <person name="Hiltunen M."/>
            <person name="Ament-Velasquez S.L."/>
            <person name="Johannesson H."/>
        </authorList>
    </citation>
    <scope>NUCLEOTIDE SEQUENCE</scope>
    <source>
        <strain evidence="10">03SP1</strain>
    </source>
</reference>
<dbReference type="CDD" id="cd11061">
    <property type="entry name" value="CYP67-like"/>
    <property type="match status" value="1"/>
</dbReference>
<dbReference type="PRINTS" id="PR00385">
    <property type="entry name" value="P450"/>
</dbReference>
<feature type="binding site" description="axial binding residue" evidence="8">
    <location>
        <position position="501"/>
    </location>
    <ligand>
        <name>heme</name>
        <dbReference type="ChEBI" id="CHEBI:30413"/>
    </ligand>
    <ligandPart>
        <name>Fe</name>
        <dbReference type="ChEBI" id="CHEBI:18248"/>
    </ligandPart>
</feature>
<dbReference type="GO" id="GO:0005506">
    <property type="term" value="F:iron ion binding"/>
    <property type="evidence" value="ECO:0007669"/>
    <property type="project" value="InterPro"/>
</dbReference>
<dbReference type="EMBL" id="CM032184">
    <property type="protein sequence ID" value="KAG7094270.1"/>
    <property type="molecule type" value="Genomic_DNA"/>
</dbReference>
<dbReference type="GO" id="GO:0004497">
    <property type="term" value="F:monooxygenase activity"/>
    <property type="evidence" value="ECO:0007669"/>
    <property type="project" value="UniProtKB-KW"/>
</dbReference>
<accession>A0A9P7S364</accession>
<dbReference type="InterPro" id="IPR050121">
    <property type="entry name" value="Cytochrome_P450_monoxygenase"/>
</dbReference>
<dbReference type="Pfam" id="PF00067">
    <property type="entry name" value="p450"/>
    <property type="match status" value="1"/>
</dbReference>
<protein>
    <recommendedName>
        <fullName evidence="12">Cytochrome P450</fullName>
    </recommendedName>
</protein>
<dbReference type="PANTHER" id="PTHR24305:SF187">
    <property type="entry name" value="P450, PUTATIVE (EUROFUNG)-RELATED"/>
    <property type="match status" value="1"/>
</dbReference>
<evidence type="ECO:0000256" key="6">
    <source>
        <dbReference type="ARBA" id="ARBA00023004"/>
    </source>
</evidence>
<keyword evidence="9" id="KW-0812">Transmembrane</keyword>
<comment type="caution">
    <text evidence="10">The sequence shown here is derived from an EMBL/GenBank/DDBJ whole genome shotgun (WGS) entry which is preliminary data.</text>
</comment>
<keyword evidence="6 8" id="KW-0408">Iron</keyword>
<evidence type="ECO:0000256" key="8">
    <source>
        <dbReference type="PIRSR" id="PIRSR602401-1"/>
    </source>
</evidence>
<gene>
    <name evidence="10" type="ORF">E1B28_007874</name>
</gene>
<keyword evidence="8" id="KW-0349">Heme</keyword>
<evidence type="ECO:0000256" key="9">
    <source>
        <dbReference type="SAM" id="Phobius"/>
    </source>
</evidence>
<keyword evidence="9" id="KW-0472">Membrane</keyword>
<dbReference type="Gene3D" id="1.10.630.10">
    <property type="entry name" value="Cytochrome P450"/>
    <property type="match status" value="1"/>
</dbReference>
<keyword evidence="4 8" id="KW-0479">Metal-binding</keyword>
<dbReference type="AlphaFoldDB" id="A0A9P7S364"/>
<dbReference type="InterPro" id="IPR002401">
    <property type="entry name" value="Cyt_P450_E_grp-I"/>
</dbReference>
<dbReference type="OrthoDB" id="6692864at2759"/>
<organism evidence="10 11">
    <name type="scientific">Marasmius oreades</name>
    <name type="common">fairy-ring Marasmius</name>
    <dbReference type="NCBI Taxonomy" id="181124"/>
    <lineage>
        <taxon>Eukaryota</taxon>
        <taxon>Fungi</taxon>
        <taxon>Dikarya</taxon>
        <taxon>Basidiomycota</taxon>
        <taxon>Agaricomycotina</taxon>
        <taxon>Agaricomycetes</taxon>
        <taxon>Agaricomycetidae</taxon>
        <taxon>Agaricales</taxon>
        <taxon>Marasmiineae</taxon>
        <taxon>Marasmiaceae</taxon>
        <taxon>Marasmius</taxon>
    </lineage>
</organism>
<evidence type="ECO:0000256" key="5">
    <source>
        <dbReference type="ARBA" id="ARBA00023002"/>
    </source>
</evidence>
<feature type="transmembrane region" description="Helical" evidence="9">
    <location>
        <begin position="61"/>
        <end position="82"/>
    </location>
</feature>
<dbReference type="GeneID" id="66076950"/>
<keyword evidence="11" id="KW-1185">Reference proteome</keyword>
<dbReference type="Proteomes" id="UP001049176">
    <property type="component" value="Chromosome 4"/>
</dbReference>
<dbReference type="InterPro" id="IPR001128">
    <property type="entry name" value="Cyt_P450"/>
</dbReference>
<comment type="similarity">
    <text evidence="3">Belongs to the cytochrome P450 family.</text>
</comment>
<keyword evidence="9" id="KW-1133">Transmembrane helix</keyword>
<comment type="pathway">
    <text evidence="2">Secondary metabolite biosynthesis.</text>
</comment>
<evidence type="ECO:0000313" key="10">
    <source>
        <dbReference type="EMBL" id="KAG7094270.1"/>
    </source>
</evidence>
<name>A0A9P7S364_9AGAR</name>
<keyword evidence="5" id="KW-0560">Oxidoreductase</keyword>
<evidence type="ECO:0000256" key="4">
    <source>
        <dbReference type="ARBA" id="ARBA00022723"/>
    </source>
</evidence>
<evidence type="ECO:0000256" key="1">
    <source>
        <dbReference type="ARBA" id="ARBA00001971"/>
    </source>
</evidence>
<evidence type="ECO:0000313" key="11">
    <source>
        <dbReference type="Proteomes" id="UP001049176"/>
    </source>
</evidence>
<comment type="cofactor">
    <cofactor evidence="1 8">
        <name>heme</name>
        <dbReference type="ChEBI" id="CHEBI:30413"/>
    </cofactor>
</comment>
<dbReference type="GO" id="GO:0020037">
    <property type="term" value="F:heme binding"/>
    <property type="evidence" value="ECO:0007669"/>
    <property type="project" value="InterPro"/>
</dbReference>
<dbReference type="PANTHER" id="PTHR24305">
    <property type="entry name" value="CYTOCHROME P450"/>
    <property type="match status" value="1"/>
</dbReference>
<sequence>MVSSASLTDGILFSVFCGLSLHPLFQKLEKTHLQPLKRLALITPILPSYFLLPHFERWSWFWALFVGYTTCYASLLISIVLYRLSFFHPLARHPGPLLAKCTKFWGVYQASTGKLHVKYLELHRRYGPVVRTGPNELSICDVAAVQPVLGSDGLGKGNLWDGRRMPRSDIIAHIGIRDTTEHMKRRKPWNKAFSTSRIKAYEPIMRARLHQLLESLDDETDKKRSVDLAKWLSFFAYDFMGDMAFGAGFELMRNGDAQGLWKIMEDGLVLFAITQHLPWFFDLLFSIPGMGSTLGSASLKLQDFVFRTATDRQKRGSALMGKDISTYLLDEDSANPKPPDFEIYANEAILAVVAGSDTTATTLSCAVHHLVRDKSIFFRLRDEIDAVFPIKDGKTPYDTMAELPNMPFLNAVINEALRLYPAVPTGLQRSPERGTGGKAVASVFIPEDTPVNIPAYVVHRDPRYFSPNPERFWPDRWIVDSKDVETNRDAFIPFSVGPMSCVGKSLAQLELRCVIATLVQRFDMEFDTTNGWHEDEWEEKLEDHFVFKKGVLPILLRRREGFDRV</sequence>
<evidence type="ECO:0008006" key="12">
    <source>
        <dbReference type="Google" id="ProtNLM"/>
    </source>
</evidence>
<dbReference type="SUPFAM" id="SSF48264">
    <property type="entry name" value="Cytochrome P450"/>
    <property type="match status" value="1"/>
</dbReference>
<evidence type="ECO:0000256" key="7">
    <source>
        <dbReference type="ARBA" id="ARBA00023033"/>
    </source>
</evidence>